<dbReference type="Gene3D" id="1.25.10.90">
    <property type="match status" value="1"/>
</dbReference>
<dbReference type="InterPro" id="IPR014825">
    <property type="entry name" value="DNA_alkylation"/>
</dbReference>
<dbReference type="PANTHER" id="PTHR41291:SF1">
    <property type="entry name" value="DNA ALKYLATION REPAIR PROTEIN"/>
    <property type="match status" value="1"/>
</dbReference>
<reference evidence="2" key="1">
    <citation type="journal article" date="2019" name="Int. J. Syst. Evol. Microbiol.">
        <title>The Global Catalogue of Microorganisms (GCM) 10K type strain sequencing project: providing services to taxonomists for standard genome sequencing and annotation.</title>
        <authorList>
            <consortium name="The Broad Institute Genomics Platform"/>
            <consortium name="The Broad Institute Genome Sequencing Center for Infectious Disease"/>
            <person name="Wu L."/>
            <person name="Ma J."/>
        </authorList>
    </citation>
    <scope>NUCLEOTIDE SEQUENCE [LARGE SCALE GENOMIC DNA]</scope>
    <source>
        <strain evidence="2">DFY28</strain>
    </source>
</reference>
<dbReference type="PANTHER" id="PTHR41291">
    <property type="entry name" value="DNA ALKYLATION REPAIR PROTEIN"/>
    <property type="match status" value="1"/>
</dbReference>
<name>A0ABW4N3Y0_9CAUL</name>
<dbReference type="EMBL" id="JBHUEY010000001">
    <property type="protein sequence ID" value="MFD1784164.1"/>
    <property type="molecule type" value="Genomic_DNA"/>
</dbReference>
<dbReference type="SUPFAM" id="SSF48371">
    <property type="entry name" value="ARM repeat"/>
    <property type="match status" value="1"/>
</dbReference>
<dbReference type="Proteomes" id="UP001597237">
    <property type="component" value="Unassembled WGS sequence"/>
</dbReference>
<keyword evidence="2" id="KW-1185">Reference proteome</keyword>
<protein>
    <submittedName>
        <fullName evidence="1">DNA alkylation repair protein</fullName>
    </submittedName>
</protein>
<evidence type="ECO:0000313" key="2">
    <source>
        <dbReference type="Proteomes" id="UP001597237"/>
    </source>
</evidence>
<organism evidence="1 2">
    <name type="scientific">Phenylobacterium terrae</name>
    <dbReference type="NCBI Taxonomy" id="2665495"/>
    <lineage>
        <taxon>Bacteria</taxon>
        <taxon>Pseudomonadati</taxon>
        <taxon>Pseudomonadota</taxon>
        <taxon>Alphaproteobacteria</taxon>
        <taxon>Caulobacterales</taxon>
        <taxon>Caulobacteraceae</taxon>
        <taxon>Phenylobacterium</taxon>
    </lineage>
</organism>
<dbReference type="CDD" id="cd06561">
    <property type="entry name" value="AlkD_like"/>
    <property type="match status" value="1"/>
</dbReference>
<proteinExistence type="predicted"/>
<dbReference type="Pfam" id="PF08713">
    <property type="entry name" value="DNA_alkylation"/>
    <property type="match status" value="1"/>
</dbReference>
<gene>
    <name evidence="1" type="ORF">ACFSC0_12215</name>
</gene>
<sequence length="228" mass="24989">MARDADVEKVLQALQAEASDKVRDEMGPRYGIVTPKAMGVPMNRMQAIAKRLGRDHELAEALWETGWYEARTVAALIDDPGQVTPAQMDRWRADFDNWAIVDTVCFKLFDQSPHAFARIDAWATLNDEMGRRAGFALLACVALHGRGGDADYLSRLPLIEAAATDSRNFVKKAVNWALRAIGGKKSPALRAAARELADRLAASPDRTARWIGRDAQKAFAKADAKAAG</sequence>
<accession>A0ABW4N3Y0</accession>
<comment type="caution">
    <text evidence="1">The sequence shown here is derived from an EMBL/GenBank/DDBJ whole genome shotgun (WGS) entry which is preliminary data.</text>
</comment>
<dbReference type="RefSeq" id="WP_377283883.1">
    <property type="nucleotide sequence ID" value="NZ_JBHRSI010000009.1"/>
</dbReference>
<evidence type="ECO:0000313" key="1">
    <source>
        <dbReference type="EMBL" id="MFD1784164.1"/>
    </source>
</evidence>
<dbReference type="InterPro" id="IPR016024">
    <property type="entry name" value="ARM-type_fold"/>
</dbReference>